<reference evidence="8 9" key="1">
    <citation type="submission" date="2023-08" db="EMBL/GenBank/DDBJ databases">
        <title>Black Yeasts Isolated from many extreme environments.</title>
        <authorList>
            <person name="Coleine C."/>
            <person name="Stajich J.E."/>
            <person name="Selbmann L."/>
        </authorList>
    </citation>
    <scope>NUCLEOTIDE SEQUENCE [LARGE SCALE GENOMIC DNA]</scope>
    <source>
        <strain evidence="8 9">CCFEE 5792</strain>
    </source>
</reference>
<sequence length="549" mass="60855">MERGITTASAVDARHEIEETVQTAVYPGTEVMTDVGDLHFKHIGKNVLVPQPSDDPADPLNWSYMWKMLSMAGMVITTFSWTVGPLAISSQVPYYMTEWDRSLPDVIQFIGVSILVLGFSNFIWVPIGRVFGRRPMAFLANLLNIASMVWRAEAKSYGSFMGACVLTGIACGPSETLPGMLVADVMFLHQRGLFMSVYLWIGWSGTLVGPVIAGVMSDRYGWRSFWWLCTAIAVFALIFQVLFMPETRWGEREIVIVRDPASQHADRSGEKEPSSTMEDAHQESTEVNANGEIVVKLNGRPRKMQFSLWGKPDKSSLGSIIPALIMPFRMFSYPIIVWSSFVFAWAASMLVIINVTQSQAFSGPPWDMSATDVGYTNFGAIVGVALSLIVAGPLSDWVSAWFTRRNKGIREPEMRLVALMPFAVSCLLGGVIVAVGYQHQWSWKAIVIGGYTLLGLVLPALSAISLTYAIDSYKPVAGEILVAATMIKNLWAYGMTRFFNNWIVDVGYITPIMVDTALAIFFVGLAIPLFFVGKTLRKWTRNSAAHREM</sequence>
<feature type="compositionally biased region" description="Basic and acidic residues" evidence="5">
    <location>
        <begin position="264"/>
        <end position="284"/>
    </location>
</feature>
<evidence type="ECO:0000256" key="2">
    <source>
        <dbReference type="ARBA" id="ARBA00022692"/>
    </source>
</evidence>
<dbReference type="PROSITE" id="PS50850">
    <property type="entry name" value="MFS"/>
    <property type="match status" value="1"/>
</dbReference>
<dbReference type="GO" id="GO:0022857">
    <property type="term" value="F:transmembrane transporter activity"/>
    <property type="evidence" value="ECO:0007669"/>
    <property type="project" value="InterPro"/>
</dbReference>
<dbReference type="InterPro" id="IPR011701">
    <property type="entry name" value="MFS"/>
</dbReference>
<feature type="region of interest" description="Disordered" evidence="5">
    <location>
        <begin position="260"/>
        <end position="284"/>
    </location>
</feature>
<dbReference type="GeneID" id="89970795"/>
<evidence type="ECO:0000256" key="3">
    <source>
        <dbReference type="ARBA" id="ARBA00022989"/>
    </source>
</evidence>
<keyword evidence="2 6" id="KW-0812">Transmembrane</keyword>
<dbReference type="EMBL" id="JAVRRD010000013">
    <property type="protein sequence ID" value="KAK5052722.1"/>
    <property type="molecule type" value="Genomic_DNA"/>
</dbReference>
<feature type="transmembrane region" description="Helical" evidence="6">
    <location>
        <begin position="106"/>
        <end position="124"/>
    </location>
</feature>
<dbReference type="PANTHER" id="PTHR23502">
    <property type="entry name" value="MAJOR FACILITATOR SUPERFAMILY"/>
    <property type="match status" value="1"/>
</dbReference>
<dbReference type="InterPro" id="IPR020846">
    <property type="entry name" value="MFS_dom"/>
</dbReference>
<feature type="transmembrane region" description="Helical" evidence="6">
    <location>
        <begin position="375"/>
        <end position="395"/>
    </location>
</feature>
<dbReference type="SUPFAM" id="SSF103473">
    <property type="entry name" value="MFS general substrate transporter"/>
    <property type="match status" value="1"/>
</dbReference>
<comment type="caution">
    <text evidence="8">The sequence shown here is derived from an EMBL/GenBank/DDBJ whole genome shotgun (WGS) entry which is preliminary data.</text>
</comment>
<name>A0AAV9NA66_9EURO</name>
<dbReference type="RefSeq" id="XP_064706422.1">
    <property type="nucleotide sequence ID" value="XM_064846197.1"/>
</dbReference>
<feature type="transmembrane region" description="Helical" evidence="6">
    <location>
        <begin position="71"/>
        <end position="94"/>
    </location>
</feature>
<dbReference type="Gene3D" id="1.20.1250.20">
    <property type="entry name" value="MFS general substrate transporter like domains"/>
    <property type="match status" value="1"/>
</dbReference>
<gene>
    <name evidence="8" type="ORF">LTR84_002588</name>
</gene>
<feature type="transmembrane region" description="Helical" evidence="6">
    <location>
        <begin position="225"/>
        <end position="243"/>
    </location>
</feature>
<keyword evidence="3 6" id="KW-1133">Transmembrane helix</keyword>
<proteinExistence type="predicted"/>
<accession>A0AAV9NA66</accession>
<feature type="domain" description="Major facilitator superfamily (MFS) profile" evidence="7">
    <location>
        <begin position="68"/>
        <end position="536"/>
    </location>
</feature>
<evidence type="ECO:0000256" key="4">
    <source>
        <dbReference type="ARBA" id="ARBA00023136"/>
    </source>
</evidence>
<dbReference type="InterPro" id="IPR036259">
    <property type="entry name" value="MFS_trans_sf"/>
</dbReference>
<comment type="subcellular location">
    <subcellularLocation>
        <location evidence="1">Membrane</location>
        <topology evidence="1">Multi-pass membrane protein</topology>
    </subcellularLocation>
</comment>
<feature type="transmembrane region" description="Helical" evidence="6">
    <location>
        <begin position="506"/>
        <end position="532"/>
    </location>
</feature>
<dbReference type="GO" id="GO:0005886">
    <property type="term" value="C:plasma membrane"/>
    <property type="evidence" value="ECO:0007669"/>
    <property type="project" value="TreeGrafter"/>
</dbReference>
<evidence type="ECO:0000256" key="6">
    <source>
        <dbReference type="SAM" id="Phobius"/>
    </source>
</evidence>
<feature type="transmembrane region" description="Helical" evidence="6">
    <location>
        <begin position="416"/>
        <end position="437"/>
    </location>
</feature>
<feature type="transmembrane region" description="Helical" evidence="6">
    <location>
        <begin position="335"/>
        <end position="355"/>
    </location>
</feature>
<keyword evidence="4 6" id="KW-0472">Membrane</keyword>
<dbReference type="AlphaFoldDB" id="A0AAV9NA66"/>
<organism evidence="8 9">
    <name type="scientific">Exophiala bonariae</name>
    <dbReference type="NCBI Taxonomy" id="1690606"/>
    <lineage>
        <taxon>Eukaryota</taxon>
        <taxon>Fungi</taxon>
        <taxon>Dikarya</taxon>
        <taxon>Ascomycota</taxon>
        <taxon>Pezizomycotina</taxon>
        <taxon>Eurotiomycetes</taxon>
        <taxon>Chaetothyriomycetidae</taxon>
        <taxon>Chaetothyriales</taxon>
        <taxon>Herpotrichiellaceae</taxon>
        <taxon>Exophiala</taxon>
    </lineage>
</organism>
<evidence type="ECO:0000259" key="7">
    <source>
        <dbReference type="PROSITE" id="PS50850"/>
    </source>
</evidence>
<dbReference type="Pfam" id="PF07690">
    <property type="entry name" value="MFS_1"/>
    <property type="match status" value="1"/>
</dbReference>
<keyword evidence="9" id="KW-1185">Reference proteome</keyword>
<protein>
    <recommendedName>
        <fullName evidence="7">Major facilitator superfamily (MFS) profile domain-containing protein</fullName>
    </recommendedName>
</protein>
<evidence type="ECO:0000313" key="9">
    <source>
        <dbReference type="Proteomes" id="UP001358417"/>
    </source>
</evidence>
<feature type="transmembrane region" description="Helical" evidence="6">
    <location>
        <begin position="476"/>
        <end position="494"/>
    </location>
</feature>
<evidence type="ECO:0000313" key="8">
    <source>
        <dbReference type="EMBL" id="KAK5052722.1"/>
    </source>
</evidence>
<dbReference type="Proteomes" id="UP001358417">
    <property type="component" value="Unassembled WGS sequence"/>
</dbReference>
<feature type="transmembrane region" description="Helical" evidence="6">
    <location>
        <begin position="193"/>
        <end position="213"/>
    </location>
</feature>
<dbReference type="PANTHER" id="PTHR23502:SF149">
    <property type="entry name" value="TRANSPORTER, PUTATIVE-RELATED"/>
    <property type="match status" value="1"/>
</dbReference>
<feature type="transmembrane region" description="Helical" evidence="6">
    <location>
        <begin position="443"/>
        <end position="464"/>
    </location>
</feature>
<evidence type="ECO:0000256" key="1">
    <source>
        <dbReference type="ARBA" id="ARBA00004141"/>
    </source>
</evidence>
<evidence type="ECO:0000256" key="5">
    <source>
        <dbReference type="SAM" id="MobiDB-lite"/>
    </source>
</evidence>